<evidence type="ECO:0000313" key="1">
    <source>
        <dbReference type="EMBL" id="XCM38495.1"/>
    </source>
</evidence>
<gene>
    <name evidence="1" type="ORF">ABWT76_001348</name>
</gene>
<dbReference type="EMBL" id="CP159837">
    <property type="protein sequence ID" value="XCM38495.1"/>
    <property type="molecule type" value="Genomic_DNA"/>
</dbReference>
<reference evidence="1" key="1">
    <citation type="submission" date="2024-07" db="EMBL/GenBank/DDBJ databases">
        <authorList>
            <person name="Kim Y.J."/>
            <person name="Jeong J.Y."/>
        </authorList>
    </citation>
    <scope>NUCLEOTIDE SEQUENCE</scope>
    <source>
        <strain evidence="1">GIHE-MW2</strain>
    </source>
</reference>
<proteinExistence type="predicted"/>
<organism evidence="1">
    <name type="scientific">Planktothricoides raciborskii GIHE-MW2</name>
    <dbReference type="NCBI Taxonomy" id="2792601"/>
    <lineage>
        <taxon>Bacteria</taxon>
        <taxon>Bacillati</taxon>
        <taxon>Cyanobacteriota</taxon>
        <taxon>Cyanophyceae</taxon>
        <taxon>Oscillatoriophycideae</taxon>
        <taxon>Oscillatoriales</taxon>
        <taxon>Oscillatoriaceae</taxon>
        <taxon>Planktothricoides</taxon>
    </lineage>
</organism>
<sequence>MLRPYKYNPQKPGFFRPSLSPNLVGANGHSPLLETRFLGKLATREPQSGRSIPVYRLLVLPRYLLPECFAPTDIICARAKHSGI</sequence>
<protein>
    <submittedName>
        <fullName evidence="1">Uncharacterized protein</fullName>
    </submittedName>
</protein>
<dbReference type="AlphaFoldDB" id="A0AAU8JKD3"/>
<accession>A0AAU8JKD3</accession>
<dbReference type="RefSeq" id="WP_354635830.1">
    <property type="nucleotide sequence ID" value="NZ_CP159837.1"/>
</dbReference>
<name>A0AAU8JKD3_9CYAN</name>